<dbReference type="RefSeq" id="WP_068629474.1">
    <property type="nucleotide sequence ID" value="NZ_LSZQ01000030.1"/>
</dbReference>
<dbReference type="OrthoDB" id="5328317at2"/>
<evidence type="ECO:0000313" key="3">
    <source>
        <dbReference type="Proteomes" id="UP000070058"/>
    </source>
</evidence>
<dbReference type="InterPro" id="IPR040824">
    <property type="entry name" value="LPD3"/>
</dbReference>
<dbReference type="Pfam" id="PF18798">
    <property type="entry name" value="LPD3"/>
    <property type="match status" value="1"/>
</dbReference>
<name>A0A139SPS2_9BACT</name>
<protein>
    <recommendedName>
        <fullName evidence="1">Large polyvalent protein-associated domain-containing protein</fullName>
    </recommendedName>
</protein>
<feature type="domain" description="Large polyvalent protein-associated" evidence="1">
    <location>
        <begin position="9"/>
        <end position="114"/>
    </location>
</feature>
<dbReference type="AlphaFoldDB" id="A0A139SPS2"/>
<dbReference type="EMBL" id="LSZQ01000030">
    <property type="protein sequence ID" value="KXU36522.1"/>
    <property type="molecule type" value="Genomic_DNA"/>
</dbReference>
<dbReference type="Proteomes" id="UP000070058">
    <property type="component" value="Unassembled WGS sequence"/>
</dbReference>
<proteinExistence type="predicted"/>
<dbReference type="STRING" id="1548207.AXK11_03975"/>
<reference evidence="3" key="1">
    <citation type="submission" date="2016-02" db="EMBL/GenBank/DDBJ databases">
        <authorList>
            <person name="Sanders J.G."/>
            <person name="Lin J.Y."/>
            <person name="Wertz J.T."/>
            <person name="Russell J.A."/>
            <person name="Moreau C.S."/>
            <person name="Powell S."/>
        </authorList>
    </citation>
    <scope>NUCLEOTIDE SEQUENCE [LARGE SCALE GENOMIC DNA]</scope>
    <source>
        <strain evidence="3">CAG34</strain>
    </source>
</reference>
<keyword evidence="3" id="KW-1185">Reference proteome</keyword>
<evidence type="ECO:0000313" key="2">
    <source>
        <dbReference type="EMBL" id="KXU36522.1"/>
    </source>
</evidence>
<sequence length="136" mass="14525">MQRTAKTLSEALQAAKGFVGLPIENKSTGLVATVSNTNLSKMSSQSASQKSNSLTDHSLAIANLDQLFACAALDQTHPDKRGEPTIIAIHRYIAPMRNSQGQLLTVKMTVKETASSKVPNPIYSVETRKPALGAFA</sequence>
<evidence type="ECO:0000259" key="1">
    <source>
        <dbReference type="Pfam" id="PF18798"/>
    </source>
</evidence>
<accession>A0A139SPS2</accession>
<comment type="caution">
    <text evidence="2">The sequence shown here is derived from an EMBL/GenBank/DDBJ whole genome shotgun (WGS) entry which is preliminary data.</text>
</comment>
<organism evidence="2 3">
    <name type="scientific">Cephaloticoccus primus</name>
    <dbReference type="NCBI Taxonomy" id="1548207"/>
    <lineage>
        <taxon>Bacteria</taxon>
        <taxon>Pseudomonadati</taxon>
        <taxon>Verrucomicrobiota</taxon>
        <taxon>Opitutia</taxon>
        <taxon>Opitutales</taxon>
        <taxon>Opitutaceae</taxon>
        <taxon>Cephaloticoccus</taxon>
    </lineage>
</organism>
<gene>
    <name evidence="2" type="ORF">AXK11_03975</name>
</gene>